<dbReference type="EMBL" id="CAQM01000754">
    <property type="protein sequence ID" value="CCQ63690.1"/>
    <property type="molecule type" value="Genomic_DNA"/>
</dbReference>
<comment type="caution">
    <text evidence="1">The sequence shown here is derived from an EMBL/GenBank/DDBJ whole genome shotgun (WGS) entry which is preliminary data.</text>
</comment>
<dbReference type="Proteomes" id="UP000018198">
    <property type="component" value="Unassembled WGS sequence"/>
</dbReference>
<organism evidence="1 2">
    <name type="scientific">Crocosphaera watsonii WH 0401</name>
    <dbReference type="NCBI Taxonomy" id="555881"/>
    <lineage>
        <taxon>Bacteria</taxon>
        <taxon>Bacillati</taxon>
        <taxon>Cyanobacteriota</taxon>
        <taxon>Cyanophyceae</taxon>
        <taxon>Oscillatoriophycideae</taxon>
        <taxon>Chroococcales</taxon>
        <taxon>Aphanothecaceae</taxon>
        <taxon>Crocosphaera</taxon>
    </lineage>
</organism>
<sequence length="32" mass="3414">AAKQIGISPMTVTRHLKKGIQQLGSLLEPQVA</sequence>
<accession>T2JEK9</accession>
<gene>
    <name evidence="1" type="ORF">CWATWH0401_661</name>
</gene>
<evidence type="ECO:0000313" key="2">
    <source>
        <dbReference type="Proteomes" id="UP000018198"/>
    </source>
</evidence>
<proteinExistence type="predicted"/>
<evidence type="ECO:0000313" key="1">
    <source>
        <dbReference type="EMBL" id="CCQ63690.1"/>
    </source>
</evidence>
<reference evidence="1 2" key="2">
    <citation type="submission" date="2013-09" db="EMBL/GenBank/DDBJ databases">
        <title>Whole genome comparison of six Crocosphaera watsonii strains with differing phenotypes.</title>
        <authorList>
            <person name="Bench S.R."/>
            <person name="Heller P."/>
            <person name="Frank I."/>
            <person name="Arciniega M."/>
            <person name="Shilova I.N."/>
            <person name="Zehr J.P."/>
        </authorList>
    </citation>
    <scope>NUCLEOTIDE SEQUENCE [LARGE SCALE GENOMIC DNA]</scope>
    <source>
        <strain evidence="1 2">WH 0401</strain>
    </source>
</reference>
<reference evidence="1 2" key="1">
    <citation type="submission" date="2013-01" db="EMBL/GenBank/DDBJ databases">
        <authorList>
            <person name="Bench S."/>
        </authorList>
    </citation>
    <scope>NUCLEOTIDE SEQUENCE [LARGE SCALE GENOMIC DNA]</scope>
    <source>
        <strain evidence="1 2">WH 0401</strain>
    </source>
</reference>
<protein>
    <submittedName>
        <fullName evidence="1">Uncharacterized protein</fullName>
    </submittedName>
</protein>
<dbReference type="AlphaFoldDB" id="T2JEK9"/>
<feature type="non-terminal residue" evidence="1">
    <location>
        <position position="1"/>
    </location>
</feature>
<name>T2JEK9_CROWT</name>